<organism evidence="5">
    <name type="scientific">Cyanothece sp. (strain PCC 7425 / ATCC 29141)</name>
    <dbReference type="NCBI Taxonomy" id="395961"/>
    <lineage>
        <taxon>Bacteria</taxon>
        <taxon>Bacillati</taxon>
        <taxon>Cyanobacteriota</taxon>
        <taxon>Cyanophyceae</taxon>
        <taxon>Gomontiellales</taxon>
        <taxon>Cyanothecaceae</taxon>
        <taxon>Cyanothece</taxon>
    </lineage>
</organism>
<dbReference type="InterPro" id="IPR000760">
    <property type="entry name" value="Inositol_monophosphatase-like"/>
</dbReference>
<evidence type="ECO:0000256" key="4">
    <source>
        <dbReference type="PIRSR" id="PIRSR600760-2"/>
    </source>
</evidence>
<feature type="binding site" evidence="4">
    <location>
        <position position="91"/>
    </location>
    <ligand>
        <name>Mg(2+)</name>
        <dbReference type="ChEBI" id="CHEBI:18420"/>
        <label>1</label>
        <note>catalytic</note>
    </ligand>
</feature>
<evidence type="ECO:0000256" key="3">
    <source>
        <dbReference type="ARBA" id="ARBA00022842"/>
    </source>
</evidence>
<dbReference type="PRINTS" id="PR00377">
    <property type="entry name" value="IMPHPHTASES"/>
</dbReference>
<feature type="binding site" evidence="4">
    <location>
        <position position="92"/>
    </location>
    <ligand>
        <name>Mg(2+)</name>
        <dbReference type="ChEBI" id="CHEBI:18420"/>
        <label>1</label>
        <note>catalytic</note>
    </ligand>
</feature>
<dbReference type="GO" id="GO:0006020">
    <property type="term" value="P:inositol metabolic process"/>
    <property type="evidence" value="ECO:0007669"/>
    <property type="project" value="TreeGrafter"/>
</dbReference>
<dbReference type="Pfam" id="PF00459">
    <property type="entry name" value="Inositol_P"/>
    <property type="match status" value="1"/>
</dbReference>
<feature type="binding site" evidence="4">
    <location>
        <position position="211"/>
    </location>
    <ligand>
        <name>Mg(2+)</name>
        <dbReference type="ChEBI" id="CHEBI:18420"/>
        <label>1</label>
        <note>catalytic</note>
    </ligand>
</feature>
<protein>
    <submittedName>
        <fullName evidence="5">Inositol monophosphatase</fullName>
    </submittedName>
</protein>
<dbReference type="Gene3D" id="3.40.190.80">
    <property type="match status" value="1"/>
</dbReference>
<dbReference type="Gene3D" id="3.30.540.10">
    <property type="entry name" value="Fructose-1,6-Bisphosphatase, subunit A, domain 1"/>
    <property type="match status" value="1"/>
</dbReference>
<comment type="cofactor">
    <cofactor evidence="4">
        <name>Mg(2+)</name>
        <dbReference type="ChEBI" id="CHEBI:18420"/>
    </cofactor>
</comment>
<keyword evidence="3 4" id="KW-0460">Magnesium</keyword>
<dbReference type="eggNOG" id="COG0483">
    <property type="taxonomic scope" value="Bacteria"/>
</dbReference>
<keyword evidence="1 4" id="KW-0479">Metal-binding</keyword>
<feature type="binding site" evidence="4">
    <location>
        <position position="89"/>
    </location>
    <ligand>
        <name>Mg(2+)</name>
        <dbReference type="ChEBI" id="CHEBI:18420"/>
        <label>1</label>
        <note>catalytic</note>
    </ligand>
</feature>
<gene>
    <name evidence="5" type="ordered locus">Cyan7425_1897</name>
</gene>
<dbReference type="GO" id="GO:0046872">
    <property type="term" value="F:metal ion binding"/>
    <property type="evidence" value="ECO:0007669"/>
    <property type="project" value="UniProtKB-KW"/>
</dbReference>
<dbReference type="OrthoDB" id="9772456at2"/>
<evidence type="ECO:0000256" key="2">
    <source>
        <dbReference type="ARBA" id="ARBA00022801"/>
    </source>
</evidence>
<accession>B8HSF8</accession>
<name>B8HSF8_CYAP4</name>
<proteinExistence type="predicted"/>
<dbReference type="EMBL" id="CP001344">
    <property type="protein sequence ID" value="ACL44264.1"/>
    <property type="molecule type" value="Genomic_DNA"/>
</dbReference>
<dbReference type="GO" id="GO:0008934">
    <property type="term" value="F:inositol monophosphate 1-phosphatase activity"/>
    <property type="evidence" value="ECO:0007669"/>
    <property type="project" value="TreeGrafter"/>
</dbReference>
<dbReference type="AlphaFoldDB" id="B8HSF8"/>
<dbReference type="KEGG" id="cyn:Cyan7425_1897"/>
<sequence>MNDFWATLLDFAATTTGAVGERLLQDFGQVQATPKADGSLVTGSDQWADQALTAAILQRFPDHAVLSEEGKRDFPATFFSDHEWCWIIDPIDGTTNFTRGLPIWGISLGLLYQGTPVFGYASFPPLQQTFHGFWQAPDHPDGAFRNGQPIHTRSDPPDKNQFFSLCARSTAVLQQPFPCKIRMLGSASYNFLTVAAGATLGGVEATPRIWDLAAVWPILHAAGGHWVSLAGDPPFPLQVAETAGSNAEKSFIDRAYPTLITARTELVPLFLPLVQCVVR</sequence>
<dbReference type="SUPFAM" id="SSF56655">
    <property type="entry name" value="Carbohydrate phosphatase"/>
    <property type="match status" value="1"/>
</dbReference>
<dbReference type="PROSITE" id="PS00629">
    <property type="entry name" value="IMP_1"/>
    <property type="match status" value="1"/>
</dbReference>
<reference evidence="5" key="1">
    <citation type="submission" date="2009-01" db="EMBL/GenBank/DDBJ databases">
        <title>Complete sequence of chromosome Cyanothece sp. PCC 7425.</title>
        <authorList>
            <consortium name="US DOE Joint Genome Institute"/>
            <person name="Lucas S."/>
            <person name="Copeland A."/>
            <person name="Lapidus A."/>
            <person name="Glavina del Rio T."/>
            <person name="Dalin E."/>
            <person name="Tice H."/>
            <person name="Bruce D."/>
            <person name="Goodwin L."/>
            <person name="Pitluck S."/>
            <person name="Sims D."/>
            <person name="Meineke L."/>
            <person name="Brettin T."/>
            <person name="Detter J.C."/>
            <person name="Han C."/>
            <person name="Larimer F."/>
            <person name="Land M."/>
            <person name="Hauser L."/>
            <person name="Kyrpides N."/>
            <person name="Ovchinnikova G."/>
            <person name="Liberton M."/>
            <person name="Stoeckel J."/>
            <person name="Banerjee A."/>
            <person name="Singh A."/>
            <person name="Page L."/>
            <person name="Sato H."/>
            <person name="Zhao L."/>
            <person name="Sherman L."/>
            <person name="Pakrasi H."/>
            <person name="Richardson P."/>
        </authorList>
    </citation>
    <scope>NUCLEOTIDE SEQUENCE</scope>
    <source>
        <strain evidence="5">PCC 7425</strain>
    </source>
</reference>
<dbReference type="PANTHER" id="PTHR20854">
    <property type="entry name" value="INOSITOL MONOPHOSPHATASE"/>
    <property type="match status" value="1"/>
</dbReference>
<dbReference type="InterPro" id="IPR020583">
    <property type="entry name" value="Inositol_monoP_metal-BS"/>
</dbReference>
<feature type="binding site" evidence="4">
    <location>
        <position position="68"/>
    </location>
    <ligand>
        <name>Mg(2+)</name>
        <dbReference type="ChEBI" id="CHEBI:18420"/>
        <label>1</label>
        <note>catalytic</note>
    </ligand>
</feature>
<dbReference type="PANTHER" id="PTHR20854:SF4">
    <property type="entry name" value="INOSITOL-1-MONOPHOSPHATASE-RELATED"/>
    <property type="match status" value="1"/>
</dbReference>
<dbReference type="STRING" id="395961.Cyan7425_1897"/>
<dbReference type="HOGENOM" id="CLU_044118_0_2_3"/>
<evidence type="ECO:0000313" key="5">
    <source>
        <dbReference type="EMBL" id="ACL44264.1"/>
    </source>
</evidence>
<dbReference type="CDD" id="cd01643">
    <property type="entry name" value="Bacterial_IMPase_like_2"/>
    <property type="match status" value="1"/>
</dbReference>
<keyword evidence="2" id="KW-0378">Hydrolase</keyword>
<evidence type="ECO:0000256" key="1">
    <source>
        <dbReference type="ARBA" id="ARBA00022723"/>
    </source>
</evidence>
<dbReference type="GO" id="GO:0007165">
    <property type="term" value="P:signal transduction"/>
    <property type="evidence" value="ECO:0007669"/>
    <property type="project" value="TreeGrafter"/>
</dbReference>